<dbReference type="Pfam" id="PF03641">
    <property type="entry name" value="Lysine_decarbox"/>
    <property type="match status" value="1"/>
</dbReference>
<evidence type="ECO:0000313" key="1">
    <source>
        <dbReference type="EMBL" id="CAB4018588.1"/>
    </source>
</evidence>
<dbReference type="AlphaFoldDB" id="A0A7D9EUC4"/>
<dbReference type="NCBIfam" id="TIGR00730">
    <property type="entry name" value="Rossman fold protein, TIGR00730 family"/>
    <property type="match status" value="1"/>
</dbReference>
<name>A0A7D9EUC4_PARCT</name>
<reference evidence="1" key="1">
    <citation type="submission" date="2020-04" db="EMBL/GenBank/DDBJ databases">
        <authorList>
            <person name="Alioto T."/>
            <person name="Alioto T."/>
            <person name="Gomez Garrido J."/>
        </authorList>
    </citation>
    <scope>NUCLEOTIDE SEQUENCE</scope>
    <source>
        <strain evidence="1">A484AB</strain>
    </source>
</reference>
<organism evidence="1 2">
    <name type="scientific">Paramuricea clavata</name>
    <name type="common">Red gorgonian</name>
    <name type="synonym">Violescent sea-whip</name>
    <dbReference type="NCBI Taxonomy" id="317549"/>
    <lineage>
        <taxon>Eukaryota</taxon>
        <taxon>Metazoa</taxon>
        <taxon>Cnidaria</taxon>
        <taxon>Anthozoa</taxon>
        <taxon>Octocorallia</taxon>
        <taxon>Malacalcyonacea</taxon>
        <taxon>Plexauridae</taxon>
        <taxon>Paramuricea</taxon>
    </lineage>
</organism>
<dbReference type="GO" id="GO:0005829">
    <property type="term" value="C:cytosol"/>
    <property type="evidence" value="ECO:0007669"/>
    <property type="project" value="TreeGrafter"/>
</dbReference>
<dbReference type="Gene3D" id="3.40.50.450">
    <property type="match status" value="1"/>
</dbReference>
<proteinExistence type="predicted"/>
<dbReference type="InterPro" id="IPR005269">
    <property type="entry name" value="LOG"/>
</dbReference>
<sequence length="224" mass="24168">MCSTADKPALHTVVVYCGSSLGNNEAFVKAAQADKPALHTVVVYCGSSLGNNEAFVKAAQELGKSLLKRNISLIYGGGSWGIMGVIAKTVHEGGGNVQGIVPKFFLERDPESTLIGDTITVEDMHARKKMFCEKADAFIALPGGIGTLEEIVEMICWARLKLHTKPVGILNTLNYYGGILEWYQNALKVGFLNPCDANLFEVSDNCEQLIDALESRLTVLANST</sequence>
<dbReference type="PANTHER" id="PTHR31223">
    <property type="entry name" value="LOG FAMILY PROTEIN YJL055W"/>
    <property type="match status" value="1"/>
</dbReference>
<gene>
    <name evidence="1" type="ORF">PACLA_8A071501</name>
</gene>
<dbReference type="InterPro" id="IPR031100">
    <property type="entry name" value="LOG_fam"/>
</dbReference>
<dbReference type="Proteomes" id="UP001152795">
    <property type="component" value="Unassembled WGS sequence"/>
</dbReference>
<protein>
    <submittedName>
        <fullName evidence="1">Probable cytokinin riboside 5 -monophosphate phosphoribohydrolase LOG4</fullName>
    </submittedName>
</protein>
<comment type="caution">
    <text evidence="1">The sequence shown here is derived from an EMBL/GenBank/DDBJ whole genome shotgun (WGS) entry which is preliminary data.</text>
</comment>
<dbReference type="GO" id="GO:0009691">
    <property type="term" value="P:cytokinin biosynthetic process"/>
    <property type="evidence" value="ECO:0007669"/>
    <property type="project" value="InterPro"/>
</dbReference>
<keyword evidence="2" id="KW-1185">Reference proteome</keyword>
<accession>A0A7D9EUC4</accession>
<dbReference type="EMBL" id="CACRXK020010073">
    <property type="protein sequence ID" value="CAB4018588.1"/>
    <property type="molecule type" value="Genomic_DNA"/>
</dbReference>
<dbReference type="OrthoDB" id="9991749at2759"/>
<evidence type="ECO:0000313" key="2">
    <source>
        <dbReference type="Proteomes" id="UP001152795"/>
    </source>
</evidence>
<dbReference type="SUPFAM" id="SSF102405">
    <property type="entry name" value="MCP/YpsA-like"/>
    <property type="match status" value="1"/>
</dbReference>
<dbReference type="GO" id="GO:0016799">
    <property type="term" value="F:hydrolase activity, hydrolyzing N-glycosyl compounds"/>
    <property type="evidence" value="ECO:0007669"/>
    <property type="project" value="TreeGrafter"/>
</dbReference>
<dbReference type="PANTHER" id="PTHR31223:SF70">
    <property type="entry name" value="LOG FAMILY PROTEIN YJL055W"/>
    <property type="match status" value="1"/>
</dbReference>